<dbReference type="Pfam" id="PF00536">
    <property type="entry name" value="SAM_1"/>
    <property type="match status" value="1"/>
</dbReference>
<gene>
    <name evidence="6" type="ORF">NCGR_LOCUS34644</name>
</gene>
<comment type="subcellular location">
    <subcellularLocation>
        <location evidence="1">Membrane</location>
        <topology evidence="1">Multi-pass membrane protein</topology>
    </subcellularLocation>
</comment>
<dbReference type="CDD" id="cd09487">
    <property type="entry name" value="SAM_superfamily"/>
    <property type="match status" value="1"/>
</dbReference>
<comment type="caution">
    <text evidence="6">The sequence shown here is derived from an EMBL/GenBank/DDBJ whole genome shotgun (WGS) entry which is preliminary data.</text>
</comment>
<dbReference type="GO" id="GO:0045039">
    <property type="term" value="P:protein insertion into mitochondrial inner membrane"/>
    <property type="evidence" value="ECO:0007669"/>
    <property type="project" value="InterPro"/>
</dbReference>
<dbReference type="GO" id="GO:0009706">
    <property type="term" value="C:chloroplast inner membrane"/>
    <property type="evidence" value="ECO:0007669"/>
    <property type="project" value="TreeGrafter"/>
</dbReference>
<keyword evidence="2" id="KW-0812">Transmembrane</keyword>
<evidence type="ECO:0000259" key="5">
    <source>
        <dbReference type="SMART" id="SM00454"/>
    </source>
</evidence>
<dbReference type="PANTHER" id="PTHR14110:SF28">
    <property type="entry name" value="OS02G0526500 PROTEIN"/>
    <property type="match status" value="1"/>
</dbReference>
<dbReference type="InterPro" id="IPR001660">
    <property type="entry name" value="SAM"/>
</dbReference>
<protein>
    <recommendedName>
        <fullName evidence="5">SAM domain-containing protein</fullName>
    </recommendedName>
</protein>
<dbReference type="OrthoDB" id="507126at2759"/>
<dbReference type="AlphaFoldDB" id="A0A811PWR1"/>
<organism evidence="6 7">
    <name type="scientific">Miscanthus lutarioriparius</name>
    <dbReference type="NCBI Taxonomy" id="422564"/>
    <lineage>
        <taxon>Eukaryota</taxon>
        <taxon>Viridiplantae</taxon>
        <taxon>Streptophyta</taxon>
        <taxon>Embryophyta</taxon>
        <taxon>Tracheophyta</taxon>
        <taxon>Spermatophyta</taxon>
        <taxon>Magnoliopsida</taxon>
        <taxon>Liliopsida</taxon>
        <taxon>Poales</taxon>
        <taxon>Poaceae</taxon>
        <taxon>PACMAD clade</taxon>
        <taxon>Panicoideae</taxon>
        <taxon>Andropogonodae</taxon>
        <taxon>Andropogoneae</taxon>
        <taxon>Saccharinae</taxon>
        <taxon>Miscanthus</taxon>
    </lineage>
</organism>
<evidence type="ECO:0000313" key="7">
    <source>
        <dbReference type="Proteomes" id="UP000604825"/>
    </source>
</evidence>
<dbReference type="InterPro" id="IPR039175">
    <property type="entry name" value="TIM22"/>
</dbReference>
<evidence type="ECO:0000256" key="3">
    <source>
        <dbReference type="ARBA" id="ARBA00022989"/>
    </source>
</evidence>
<dbReference type="InterPro" id="IPR013761">
    <property type="entry name" value="SAM/pointed_sf"/>
</dbReference>
<dbReference type="GO" id="GO:0045036">
    <property type="term" value="P:protein targeting to chloroplast"/>
    <property type="evidence" value="ECO:0007669"/>
    <property type="project" value="TreeGrafter"/>
</dbReference>
<evidence type="ECO:0000256" key="2">
    <source>
        <dbReference type="ARBA" id="ARBA00022692"/>
    </source>
</evidence>
<evidence type="ECO:0000256" key="4">
    <source>
        <dbReference type="ARBA" id="ARBA00023136"/>
    </source>
</evidence>
<sequence length="275" mass="29037">MADGKRWEDSAVALKTSPSVTMARGLRGGSNPLEEWSRRLKAIEAGFRAWTAKQPIHIEAAVATAVGAVQGGALGGLMGSLTADGGSPFPMPQPPPNANPEAMASFKQAQALAGGPLVQARNFAVMTGANAGISSVMRRIRGQEDIQGSMAAAFGSGALFSIVSGVGTPNPVVNAITTGVAFAVFQGGFFMIGQKFSKPPSEDTYYSRTRSMLHKLGLEKYEKNFKRGLLNDQTLPLLTDSALRDVKIPPGPRLLILDQIKRFGIIALAFHVSIS</sequence>
<feature type="domain" description="SAM" evidence="5">
    <location>
        <begin position="201"/>
        <end position="266"/>
    </location>
</feature>
<evidence type="ECO:0000256" key="1">
    <source>
        <dbReference type="ARBA" id="ARBA00004141"/>
    </source>
</evidence>
<dbReference type="SMART" id="SM00454">
    <property type="entry name" value="SAM"/>
    <property type="match status" value="1"/>
</dbReference>
<keyword evidence="7" id="KW-1185">Reference proteome</keyword>
<evidence type="ECO:0000313" key="6">
    <source>
        <dbReference type="EMBL" id="CAD6250874.1"/>
    </source>
</evidence>
<dbReference type="PANTHER" id="PTHR14110">
    <property type="entry name" value="MITOCHONDRIAL IMPORT INNER MEMBRANE TRANSLOCASE SUBUNIT TIM22"/>
    <property type="match status" value="1"/>
</dbReference>
<dbReference type="GO" id="GO:0008320">
    <property type="term" value="F:protein transmembrane transporter activity"/>
    <property type="evidence" value="ECO:0007669"/>
    <property type="project" value="TreeGrafter"/>
</dbReference>
<name>A0A811PWR1_9POAL</name>
<dbReference type="Proteomes" id="UP000604825">
    <property type="component" value="Unassembled WGS sequence"/>
</dbReference>
<dbReference type="SUPFAM" id="SSF47769">
    <property type="entry name" value="SAM/Pointed domain"/>
    <property type="match status" value="1"/>
</dbReference>
<reference evidence="6" key="1">
    <citation type="submission" date="2020-10" db="EMBL/GenBank/DDBJ databases">
        <authorList>
            <person name="Han B."/>
            <person name="Lu T."/>
            <person name="Zhao Q."/>
            <person name="Huang X."/>
            <person name="Zhao Y."/>
        </authorList>
    </citation>
    <scope>NUCLEOTIDE SEQUENCE</scope>
</reference>
<dbReference type="GO" id="GO:0042721">
    <property type="term" value="C:TIM22 mitochondrial import inner membrane insertion complex"/>
    <property type="evidence" value="ECO:0007669"/>
    <property type="project" value="InterPro"/>
</dbReference>
<keyword evidence="4" id="KW-0472">Membrane</keyword>
<dbReference type="EMBL" id="CAJGYO010000008">
    <property type="protein sequence ID" value="CAD6250874.1"/>
    <property type="molecule type" value="Genomic_DNA"/>
</dbReference>
<dbReference type="Pfam" id="PF02466">
    <property type="entry name" value="Tim17"/>
    <property type="match status" value="1"/>
</dbReference>
<dbReference type="Gene3D" id="1.10.150.50">
    <property type="entry name" value="Transcription Factor, Ets-1"/>
    <property type="match status" value="1"/>
</dbReference>
<proteinExistence type="predicted"/>
<keyword evidence="3" id="KW-1133">Transmembrane helix</keyword>
<accession>A0A811PWR1</accession>